<name>A0A6P1DZU1_9GAMM</name>
<comment type="caution">
    <text evidence="17">The sequence shown here is derived from an EMBL/GenBank/DDBJ whole genome shotgun (WGS) entry which is preliminary data.</text>
</comment>
<dbReference type="Pfam" id="PF01627">
    <property type="entry name" value="Hpt"/>
    <property type="match status" value="1"/>
</dbReference>
<feature type="modified residue" description="4-aspartylphosphate" evidence="13">
    <location>
        <position position="219"/>
    </location>
</feature>
<dbReference type="PROSITE" id="PS50109">
    <property type="entry name" value="HIS_KIN"/>
    <property type="match status" value="1"/>
</dbReference>
<evidence type="ECO:0000256" key="3">
    <source>
        <dbReference type="ARBA" id="ARBA00012438"/>
    </source>
</evidence>
<evidence type="ECO:0000259" key="14">
    <source>
        <dbReference type="PROSITE" id="PS50109"/>
    </source>
</evidence>
<dbReference type="PROSITE" id="PS50894">
    <property type="entry name" value="HPT"/>
    <property type="match status" value="1"/>
</dbReference>
<dbReference type="PANTHER" id="PTHR45339">
    <property type="entry name" value="HYBRID SIGNAL TRANSDUCTION HISTIDINE KINASE J"/>
    <property type="match status" value="1"/>
</dbReference>
<protein>
    <recommendedName>
        <fullName evidence="3">histidine kinase</fullName>
        <ecNumber evidence="3">2.7.13.3</ecNumber>
    </recommendedName>
</protein>
<proteinExistence type="predicted"/>
<dbReference type="GO" id="GO:0005886">
    <property type="term" value="C:plasma membrane"/>
    <property type="evidence" value="ECO:0007669"/>
    <property type="project" value="UniProtKB-SubCell"/>
</dbReference>
<keyword evidence="4" id="KW-1003">Cell membrane</keyword>
<evidence type="ECO:0000256" key="12">
    <source>
        <dbReference type="PROSITE-ProRule" id="PRU00110"/>
    </source>
</evidence>
<dbReference type="Gene3D" id="3.40.50.2300">
    <property type="match status" value="2"/>
</dbReference>
<dbReference type="PRINTS" id="PR00344">
    <property type="entry name" value="BCTRLSENSOR"/>
</dbReference>
<dbReference type="InterPro" id="IPR008207">
    <property type="entry name" value="Sig_transdc_His_kin_Hpt_dom"/>
</dbReference>
<dbReference type="InterPro" id="IPR036890">
    <property type="entry name" value="HATPase_C_sf"/>
</dbReference>
<evidence type="ECO:0000256" key="7">
    <source>
        <dbReference type="ARBA" id="ARBA00022741"/>
    </source>
</evidence>
<organism evidence="17 18">
    <name type="scientific">Thiorhodococcus mannitoliphagus</name>
    <dbReference type="NCBI Taxonomy" id="329406"/>
    <lineage>
        <taxon>Bacteria</taxon>
        <taxon>Pseudomonadati</taxon>
        <taxon>Pseudomonadota</taxon>
        <taxon>Gammaproteobacteria</taxon>
        <taxon>Chromatiales</taxon>
        <taxon>Chromatiaceae</taxon>
        <taxon>Thiorhodococcus</taxon>
    </lineage>
</organism>
<evidence type="ECO:0000256" key="8">
    <source>
        <dbReference type="ARBA" id="ARBA00022840"/>
    </source>
</evidence>
<dbReference type="AlphaFoldDB" id="A0A6P1DZU1"/>
<feature type="domain" description="Response regulatory" evidence="15">
    <location>
        <begin position="166"/>
        <end position="287"/>
    </location>
</feature>
<keyword evidence="9" id="KW-1133">Transmembrane helix</keyword>
<evidence type="ECO:0000256" key="1">
    <source>
        <dbReference type="ARBA" id="ARBA00000085"/>
    </source>
</evidence>
<keyword evidence="6" id="KW-0812">Transmembrane</keyword>
<feature type="domain" description="Histidine kinase" evidence="14">
    <location>
        <begin position="1"/>
        <end position="147"/>
    </location>
</feature>
<evidence type="ECO:0000256" key="13">
    <source>
        <dbReference type="PROSITE-ProRule" id="PRU00169"/>
    </source>
</evidence>
<dbReference type="InterPro" id="IPR036641">
    <property type="entry name" value="HPT_dom_sf"/>
</dbReference>
<keyword evidence="8" id="KW-0067">ATP-binding</keyword>
<dbReference type="CDD" id="cd16922">
    <property type="entry name" value="HATPase_EvgS-ArcB-TorS-like"/>
    <property type="match status" value="1"/>
</dbReference>
<keyword evidence="18" id="KW-1185">Reference proteome</keyword>
<dbReference type="SUPFAM" id="SSF55874">
    <property type="entry name" value="ATPase domain of HSP90 chaperone/DNA topoisomerase II/histidine kinase"/>
    <property type="match status" value="1"/>
</dbReference>
<dbReference type="CDD" id="cd00088">
    <property type="entry name" value="HPT"/>
    <property type="match status" value="1"/>
</dbReference>
<dbReference type="SMART" id="SM00387">
    <property type="entry name" value="HATPase_c"/>
    <property type="match status" value="1"/>
</dbReference>
<dbReference type="EMBL" id="JAAIJR010000290">
    <property type="protein sequence ID" value="NEX23728.1"/>
    <property type="molecule type" value="Genomic_DNA"/>
</dbReference>
<evidence type="ECO:0000256" key="2">
    <source>
        <dbReference type="ARBA" id="ARBA00004651"/>
    </source>
</evidence>
<evidence type="ECO:0000256" key="9">
    <source>
        <dbReference type="ARBA" id="ARBA00022989"/>
    </source>
</evidence>
<evidence type="ECO:0000259" key="15">
    <source>
        <dbReference type="PROSITE" id="PS50110"/>
    </source>
</evidence>
<dbReference type="RefSeq" id="WP_164657143.1">
    <property type="nucleotide sequence ID" value="NZ_JAAIJR010000290.1"/>
</dbReference>
<dbReference type="CDD" id="cd17546">
    <property type="entry name" value="REC_hyHK_CKI1_RcsC-like"/>
    <property type="match status" value="2"/>
</dbReference>
<dbReference type="GO" id="GO:0005524">
    <property type="term" value="F:ATP binding"/>
    <property type="evidence" value="ECO:0007669"/>
    <property type="project" value="UniProtKB-KW"/>
</dbReference>
<feature type="modified residue" description="Phosphohistidine" evidence="12">
    <location>
        <position position="508"/>
    </location>
</feature>
<dbReference type="GO" id="GO:0000155">
    <property type="term" value="F:phosphorelay sensor kinase activity"/>
    <property type="evidence" value="ECO:0007669"/>
    <property type="project" value="UniProtKB-ARBA"/>
</dbReference>
<evidence type="ECO:0000256" key="6">
    <source>
        <dbReference type="ARBA" id="ARBA00022692"/>
    </source>
</evidence>
<dbReference type="Pfam" id="PF00072">
    <property type="entry name" value="Response_reg"/>
    <property type="match status" value="2"/>
</dbReference>
<dbReference type="InterPro" id="IPR005467">
    <property type="entry name" value="His_kinase_dom"/>
</dbReference>
<evidence type="ECO:0000259" key="16">
    <source>
        <dbReference type="PROSITE" id="PS50894"/>
    </source>
</evidence>
<keyword evidence="10" id="KW-0902">Two-component regulatory system</keyword>
<keyword evidence="7" id="KW-0547">Nucleotide-binding</keyword>
<evidence type="ECO:0000256" key="5">
    <source>
        <dbReference type="ARBA" id="ARBA00022553"/>
    </source>
</evidence>
<reference evidence="18" key="1">
    <citation type="journal article" date="2020" name="Microbiol. Resour. Announc.">
        <title>Draft Genome Sequences of Thiorhodococcus mannitoliphagus and Thiorhodococcus minor, Purple Sulfur Photosynthetic Bacteria in the Gammaproteobacterial Family Chromatiaceae.</title>
        <authorList>
            <person name="Aviles F.A."/>
            <person name="Meyer T.E."/>
            <person name="Kyndt J.A."/>
        </authorList>
    </citation>
    <scope>NUCLEOTIDE SEQUENCE [LARGE SCALE GENOMIC DNA]</scope>
    <source>
        <strain evidence="18">DSM 18266</strain>
    </source>
</reference>
<keyword evidence="5 13" id="KW-0597">Phosphoprotein</keyword>
<feature type="non-terminal residue" evidence="17">
    <location>
        <position position="1"/>
    </location>
</feature>
<dbReference type="PROSITE" id="PS50110">
    <property type="entry name" value="RESPONSE_REGULATORY"/>
    <property type="match status" value="2"/>
</dbReference>
<dbReference type="InterPro" id="IPR011006">
    <property type="entry name" value="CheY-like_superfamily"/>
</dbReference>
<reference evidence="17 18" key="2">
    <citation type="submission" date="2020-02" db="EMBL/GenBank/DDBJ databases">
        <title>Genome sequences of Thiorhodococcus mannitoliphagus and Thiorhodococcus minor, purple sulfur photosynthetic bacteria in the gammaproteobacterial family, Chromatiaceae.</title>
        <authorList>
            <person name="Aviles F.A."/>
            <person name="Meyer T.E."/>
            <person name="Kyndt J.A."/>
        </authorList>
    </citation>
    <scope>NUCLEOTIDE SEQUENCE [LARGE SCALE GENOMIC DNA]</scope>
    <source>
        <strain evidence="17 18">DSM 18266</strain>
    </source>
</reference>
<dbReference type="SMART" id="SM00448">
    <property type="entry name" value="REC"/>
    <property type="match status" value="2"/>
</dbReference>
<sequence length="659" mass="70916">LANLVGLKAEENGVELMFQIPAELPTALVGDPLRLGQILTNLGNNAVKFTDAGGEIVVAIAVRERTDHEAVLHFSVRDTGIGMQPEQQQKLFQSFSQADSSTTRRYGGTGLGLAISKKLTAMMDGDIWVESEAGRGSVFHFTARFGLQQGQISKRRPIAADLGALPVLVVDDNASSREILATMLASFGFNVDQAGSGASALALLEQADHGHPYQLVLMDWKMPGLDGIETTRAIQRNGLIEHLPTVIMVTAYGREDARQAAGGVDINAYLTKPVTPSSLLDAVLLAMGQEAAAGSGRQTREDDTANAIAALRGAHVLLVEDNDMNQELALELLTTNGIRAAVANNGAEALEWLKREAFDGVLMDCQMPVMDGFEATRRIRQQDRFKALPILAMTANAMAGDREKVLAAGMNEHIAKPINVNEMFVTMAKWITPSAPPPAATPSTDDEKAPLLELPGIDTDAGLAVSQGRYALYRRLLLKFRASEVDFAERFRKAQTDPDPQAAERCAHTLKGMAANIGAQGIRAKAQRLEAACHDRAADAQLDELLQQTQVELQLVLQGLARLEGEAASADVSGALDHRQLRDLMTRLRVLLEDDDTDATDLVTALLERPGMQSHRTPLKALARAVGDYDFPTALDALARLEADLGRADSAASSRTMVS</sequence>
<comment type="catalytic activity">
    <reaction evidence="1">
        <text>ATP + protein L-histidine = ADP + protein N-phospho-L-histidine.</text>
        <dbReference type="EC" id="2.7.13.3"/>
    </reaction>
</comment>
<dbReference type="FunFam" id="3.30.565.10:FF:000010">
    <property type="entry name" value="Sensor histidine kinase RcsC"/>
    <property type="match status" value="1"/>
</dbReference>
<dbReference type="EC" id="2.7.13.3" evidence="3"/>
<dbReference type="PANTHER" id="PTHR45339:SF1">
    <property type="entry name" value="HYBRID SIGNAL TRANSDUCTION HISTIDINE KINASE J"/>
    <property type="match status" value="1"/>
</dbReference>
<accession>A0A6P1DZU1</accession>
<dbReference type="Gene3D" id="3.30.565.10">
    <property type="entry name" value="Histidine kinase-like ATPase, C-terminal domain"/>
    <property type="match status" value="1"/>
</dbReference>
<comment type="subcellular location">
    <subcellularLocation>
        <location evidence="2">Cell membrane</location>
        <topology evidence="2">Multi-pass membrane protein</topology>
    </subcellularLocation>
</comment>
<dbReference type="InterPro" id="IPR004358">
    <property type="entry name" value="Sig_transdc_His_kin-like_C"/>
</dbReference>
<evidence type="ECO:0000256" key="11">
    <source>
        <dbReference type="ARBA" id="ARBA00023136"/>
    </source>
</evidence>
<dbReference type="Gene3D" id="1.20.120.160">
    <property type="entry name" value="HPT domain"/>
    <property type="match status" value="1"/>
</dbReference>
<evidence type="ECO:0000256" key="10">
    <source>
        <dbReference type="ARBA" id="ARBA00023012"/>
    </source>
</evidence>
<keyword evidence="11" id="KW-0472">Membrane</keyword>
<dbReference type="SUPFAM" id="SSF47226">
    <property type="entry name" value="Histidine-containing phosphotransfer domain, HPT domain"/>
    <property type="match status" value="1"/>
</dbReference>
<feature type="modified residue" description="4-aspartylphosphate" evidence="13">
    <location>
        <position position="364"/>
    </location>
</feature>
<evidence type="ECO:0000313" key="18">
    <source>
        <dbReference type="Proteomes" id="UP000471640"/>
    </source>
</evidence>
<gene>
    <name evidence="17" type="ORF">G3480_26255</name>
</gene>
<feature type="domain" description="HPt" evidence="16">
    <location>
        <begin position="469"/>
        <end position="560"/>
    </location>
</feature>
<dbReference type="Pfam" id="PF02518">
    <property type="entry name" value="HATPase_c"/>
    <property type="match status" value="1"/>
</dbReference>
<dbReference type="InterPro" id="IPR001789">
    <property type="entry name" value="Sig_transdc_resp-reg_receiver"/>
</dbReference>
<evidence type="ECO:0000256" key="4">
    <source>
        <dbReference type="ARBA" id="ARBA00022475"/>
    </source>
</evidence>
<feature type="domain" description="Response regulatory" evidence="15">
    <location>
        <begin position="315"/>
        <end position="431"/>
    </location>
</feature>
<dbReference type="InterPro" id="IPR003594">
    <property type="entry name" value="HATPase_dom"/>
</dbReference>
<dbReference type="Proteomes" id="UP000471640">
    <property type="component" value="Unassembled WGS sequence"/>
</dbReference>
<dbReference type="SUPFAM" id="SSF52172">
    <property type="entry name" value="CheY-like"/>
    <property type="match status" value="2"/>
</dbReference>
<evidence type="ECO:0000313" key="17">
    <source>
        <dbReference type="EMBL" id="NEX23728.1"/>
    </source>
</evidence>